<dbReference type="InterPro" id="IPR037448">
    <property type="entry name" value="Zig-8"/>
</dbReference>
<evidence type="ECO:0000313" key="3">
    <source>
        <dbReference type="Proteomes" id="UP001148838"/>
    </source>
</evidence>
<dbReference type="InterPro" id="IPR013783">
    <property type="entry name" value="Ig-like_fold"/>
</dbReference>
<dbReference type="InterPro" id="IPR036179">
    <property type="entry name" value="Ig-like_dom_sf"/>
</dbReference>
<dbReference type="InterPro" id="IPR003599">
    <property type="entry name" value="Ig_sub"/>
</dbReference>
<dbReference type="CDD" id="cd00096">
    <property type="entry name" value="Ig"/>
    <property type="match status" value="1"/>
</dbReference>
<sequence length="268" mass="30374">MDCDSCEKNLKQVTFPDWEWNPGHLVSRPDMLTVTPKVHQEVHCLAKDGSSRRVDIIAIDRGNDTAIIIDPTVRFETAVEQPVAAHEEKKTIYDPTMQYFRDYYHIQGQIEERTHTTGSEVETAPRSEARAEILGGPDKFVKSGSSLRLTCVLKKSTEPPVYVFWYHESRMINYDMGRGVRVRHGRYTSELVVTEAHKHDSGNYSCVPSNAHPASISVHILNDRPMFGDVWRKPCLLSNPIERSPALSNPEISVATGSWKLFCRHITG</sequence>
<dbReference type="InterPro" id="IPR003598">
    <property type="entry name" value="Ig_sub2"/>
</dbReference>
<dbReference type="Pfam" id="PF13927">
    <property type="entry name" value="Ig_3"/>
    <property type="match status" value="1"/>
</dbReference>
<comment type="caution">
    <text evidence="2">The sequence shown here is derived from an EMBL/GenBank/DDBJ whole genome shotgun (WGS) entry which is preliminary data.</text>
</comment>
<dbReference type="SMART" id="SM00409">
    <property type="entry name" value="IG"/>
    <property type="match status" value="1"/>
</dbReference>
<evidence type="ECO:0000259" key="1">
    <source>
        <dbReference type="PROSITE" id="PS50835"/>
    </source>
</evidence>
<feature type="domain" description="Ig-like" evidence="1">
    <location>
        <begin position="125"/>
        <end position="217"/>
    </location>
</feature>
<dbReference type="InterPro" id="IPR007110">
    <property type="entry name" value="Ig-like_dom"/>
</dbReference>
<protein>
    <recommendedName>
        <fullName evidence="1">Ig-like domain-containing protein</fullName>
    </recommendedName>
</protein>
<dbReference type="Proteomes" id="UP001148838">
    <property type="component" value="Unassembled WGS sequence"/>
</dbReference>
<dbReference type="SMART" id="SM00408">
    <property type="entry name" value="IGc2"/>
    <property type="match status" value="1"/>
</dbReference>
<reference evidence="2 3" key="1">
    <citation type="journal article" date="2022" name="Allergy">
        <title>Genome assembly and annotation of Periplaneta americana reveal a comprehensive cockroach allergen profile.</title>
        <authorList>
            <person name="Wang L."/>
            <person name="Xiong Q."/>
            <person name="Saelim N."/>
            <person name="Wang L."/>
            <person name="Nong W."/>
            <person name="Wan A.T."/>
            <person name="Shi M."/>
            <person name="Liu X."/>
            <person name="Cao Q."/>
            <person name="Hui J.H.L."/>
            <person name="Sookrung N."/>
            <person name="Leung T.F."/>
            <person name="Tungtrongchitr A."/>
            <person name="Tsui S.K.W."/>
        </authorList>
    </citation>
    <scope>NUCLEOTIDE SEQUENCE [LARGE SCALE GENOMIC DNA]</scope>
    <source>
        <strain evidence="2">PWHHKU_190912</strain>
    </source>
</reference>
<proteinExistence type="predicted"/>
<dbReference type="SUPFAM" id="SSF48726">
    <property type="entry name" value="Immunoglobulin"/>
    <property type="match status" value="1"/>
</dbReference>
<keyword evidence="3" id="KW-1185">Reference proteome</keyword>
<name>A0ABQ8SLS7_PERAM</name>
<organism evidence="2 3">
    <name type="scientific">Periplaneta americana</name>
    <name type="common">American cockroach</name>
    <name type="synonym">Blatta americana</name>
    <dbReference type="NCBI Taxonomy" id="6978"/>
    <lineage>
        <taxon>Eukaryota</taxon>
        <taxon>Metazoa</taxon>
        <taxon>Ecdysozoa</taxon>
        <taxon>Arthropoda</taxon>
        <taxon>Hexapoda</taxon>
        <taxon>Insecta</taxon>
        <taxon>Pterygota</taxon>
        <taxon>Neoptera</taxon>
        <taxon>Polyneoptera</taxon>
        <taxon>Dictyoptera</taxon>
        <taxon>Blattodea</taxon>
        <taxon>Blattoidea</taxon>
        <taxon>Blattidae</taxon>
        <taxon>Blattinae</taxon>
        <taxon>Periplaneta</taxon>
    </lineage>
</organism>
<dbReference type="PANTHER" id="PTHR23279">
    <property type="entry name" value="DEFECTIVE PROBOSCIS EXTENSION RESPONSE DPR -RELATED"/>
    <property type="match status" value="1"/>
</dbReference>
<gene>
    <name evidence="2" type="ORF">ANN_23273</name>
</gene>
<evidence type="ECO:0000313" key="2">
    <source>
        <dbReference type="EMBL" id="KAJ4434705.1"/>
    </source>
</evidence>
<accession>A0ABQ8SLS7</accession>
<dbReference type="EMBL" id="JAJSOF020000025">
    <property type="protein sequence ID" value="KAJ4434705.1"/>
    <property type="molecule type" value="Genomic_DNA"/>
</dbReference>
<dbReference type="PANTHER" id="PTHR23279:SF37">
    <property type="entry name" value="DEFECTIVE PROBOSCIS EXTENSION RESPONSE 13, ISOFORM B"/>
    <property type="match status" value="1"/>
</dbReference>
<dbReference type="Gene3D" id="2.60.40.10">
    <property type="entry name" value="Immunoglobulins"/>
    <property type="match status" value="1"/>
</dbReference>
<dbReference type="PROSITE" id="PS50835">
    <property type="entry name" value="IG_LIKE"/>
    <property type="match status" value="1"/>
</dbReference>